<gene>
    <name evidence="5" type="primary">xseA</name>
    <name evidence="9" type="ORF">AU255_04520</name>
</gene>
<keyword evidence="4 5" id="KW-0269">Exonuclease</keyword>
<evidence type="ECO:0000256" key="6">
    <source>
        <dbReference type="RuleBase" id="RU004355"/>
    </source>
</evidence>
<dbReference type="PANTHER" id="PTHR30008">
    <property type="entry name" value="EXODEOXYRIBONUCLEASE 7 LARGE SUBUNIT"/>
    <property type="match status" value="1"/>
</dbReference>
<sequence length="450" mass="50770">MDSFTPTMQTIYSVSRLNRDVKFLLEQNFFSIQISGEISNLSRPSSGHLYFSLKDERAQVRCALFKSQAQRLKFKPENGLQILASANVSLYESRGDYQLIINQMQESGDGALRLAFEQLKAKLDAKGLFSPDHKKQLPRIPAAIGIITSASGAAIRDILSVLARRFPSIPIIIYPVMVQGNEAKYEINQAIITANQRKECDVLLLARGGGSLEDLWAFNEEMVANAIYKSHIPIISGIGHETDTTIADYVADLRAATPTAAAEHCTPDGQQWLGQFQAYEQRLIQLIKNNIQQTAQHLDWLTKNLQLQHPGKQLQIKAQRLDELELRLTNTLKNQLSQAKARLKTHHAQLWQYNPAHTVQRLKSEYLALNNRLFTNIKIKLHTRHERLAHLSQTLNIVSPLATLQRGYTLSTDQQGKLITSTQHLKVGQTFNTRLATGSINSQIREIKHE</sequence>
<evidence type="ECO:0000256" key="1">
    <source>
        <dbReference type="ARBA" id="ARBA00022490"/>
    </source>
</evidence>
<comment type="similarity">
    <text evidence="5 6">Belongs to the XseA family.</text>
</comment>
<keyword evidence="1 5" id="KW-0963">Cytoplasm</keyword>
<evidence type="ECO:0000256" key="3">
    <source>
        <dbReference type="ARBA" id="ARBA00022801"/>
    </source>
</evidence>
<dbReference type="GO" id="GO:0005737">
    <property type="term" value="C:cytoplasm"/>
    <property type="evidence" value="ECO:0007669"/>
    <property type="project" value="UniProtKB-SubCell"/>
</dbReference>
<protein>
    <recommendedName>
        <fullName evidence="5">Exodeoxyribonuclease 7 large subunit</fullName>
        <ecNumber evidence="5">3.1.11.6</ecNumber>
    </recommendedName>
    <alternativeName>
        <fullName evidence="5">Exodeoxyribonuclease VII large subunit</fullName>
        <shortName evidence="5">Exonuclease VII large subunit</shortName>
    </alternativeName>
</protein>
<dbReference type="GO" id="GO:0003676">
    <property type="term" value="F:nucleic acid binding"/>
    <property type="evidence" value="ECO:0007669"/>
    <property type="project" value="InterPro"/>
</dbReference>
<dbReference type="OrthoDB" id="9802795at2"/>
<proteinExistence type="inferred from homology"/>
<reference evidence="9 10" key="1">
    <citation type="submission" date="2015-12" db="EMBL/GenBank/DDBJ databases">
        <authorList>
            <person name="Shamseldin A."/>
            <person name="Moawad H."/>
            <person name="Abd El-Rahim W.M."/>
            <person name="Sadowsky M.J."/>
        </authorList>
    </citation>
    <scope>NUCLEOTIDE SEQUENCE [LARGE SCALE GENOMIC DNA]</scope>
    <source>
        <strain evidence="9 10">WF1</strain>
    </source>
</reference>
<dbReference type="EC" id="3.1.11.6" evidence="5"/>
<comment type="catalytic activity">
    <reaction evidence="5 6">
        <text>Exonucleolytic cleavage in either 5'- to 3'- or 3'- to 5'-direction to yield nucleoside 5'-phosphates.</text>
        <dbReference type="EC" id="3.1.11.6"/>
    </reaction>
</comment>
<name>A0A1V8MAS8_9GAMM</name>
<evidence type="ECO:0000259" key="7">
    <source>
        <dbReference type="Pfam" id="PF02601"/>
    </source>
</evidence>
<dbReference type="PANTHER" id="PTHR30008:SF0">
    <property type="entry name" value="EXODEOXYRIBONUCLEASE 7 LARGE SUBUNIT"/>
    <property type="match status" value="1"/>
</dbReference>
<keyword evidence="10" id="KW-1185">Reference proteome</keyword>
<dbReference type="RefSeq" id="WP_143735854.1">
    <property type="nucleotide sequence ID" value="NZ_LPUF01000001.1"/>
</dbReference>
<evidence type="ECO:0000313" key="9">
    <source>
        <dbReference type="EMBL" id="OQK18679.1"/>
    </source>
</evidence>
<dbReference type="Pfam" id="PF02601">
    <property type="entry name" value="Exonuc_VII_L"/>
    <property type="match status" value="1"/>
</dbReference>
<dbReference type="CDD" id="cd04489">
    <property type="entry name" value="ExoVII_LU_OBF"/>
    <property type="match status" value="1"/>
</dbReference>
<dbReference type="GO" id="GO:0006308">
    <property type="term" value="P:DNA catabolic process"/>
    <property type="evidence" value="ECO:0007669"/>
    <property type="project" value="UniProtKB-UniRule"/>
</dbReference>
<dbReference type="InterPro" id="IPR003753">
    <property type="entry name" value="Exonuc_VII_L"/>
</dbReference>
<comment type="subunit">
    <text evidence="5">Heterooligomer composed of large and small subunits.</text>
</comment>
<evidence type="ECO:0000256" key="2">
    <source>
        <dbReference type="ARBA" id="ARBA00022722"/>
    </source>
</evidence>
<evidence type="ECO:0000256" key="5">
    <source>
        <dbReference type="HAMAP-Rule" id="MF_00378"/>
    </source>
</evidence>
<comment type="caution">
    <text evidence="9">The sequence shown here is derived from an EMBL/GenBank/DDBJ whole genome shotgun (WGS) entry which is preliminary data.</text>
</comment>
<dbReference type="InterPro" id="IPR020579">
    <property type="entry name" value="Exonuc_VII_lsu_C"/>
</dbReference>
<evidence type="ECO:0000313" key="10">
    <source>
        <dbReference type="Proteomes" id="UP000191980"/>
    </source>
</evidence>
<dbReference type="InterPro" id="IPR025824">
    <property type="entry name" value="OB-fold_nuc-bd_dom"/>
</dbReference>
<evidence type="ECO:0000259" key="8">
    <source>
        <dbReference type="Pfam" id="PF13742"/>
    </source>
</evidence>
<dbReference type="GO" id="GO:0008855">
    <property type="term" value="F:exodeoxyribonuclease VII activity"/>
    <property type="evidence" value="ECO:0007669"/>
    <property type="project" value="UniProtKB-UniRule"/>
</dbReference>
<dbReference type="AlphaFoldDB" id="A0A1V8MAS8"/>
<organism evidence="9 10">
    <name type="scientific">Methyloprofundus sedimenti</name>
    <dbReference type="NCBI Taxonomy" id="1420851"/>
    <lineage>
        <taxon>Bacteria</taxon>
        <taxon>Pseudomonadati</taxon>
        <taxon>Pseudomonadota</taxon>
        <taxon>Gammaproteobacteria</taxon>
        <taxon>Methylococcales</taxon>
        <taxon>Methylococcaceae</taxon>
        <taxon>Methyloprofundus</taxon>
    </lineage>
</organism>
<dbReference type="EMBL" id="LPUF01000001">
    <property type="protein sequence ID" value="OQK18679.1"/>
    <property type="molecule type" value="Genomic_DNA"/>
</dbReference>
<dbReference type="HAMAP" id="MF_00378">
    <property type="entry name" value="Exonuc_7_L"/>
    <property type="match status" value="1"/>
</dbReference>
<dbReference type="GO" id="GO:0009318">
    <property type="term" value="C:exodeoxyribonuclease VII complex"/>
    <property type="evidence" value="ECO:0007669"/>
    <property type="project" value="UniProtKB-UniRule"/>
</dbReference>
<comment type="function">
    <text evidence="5">Bidirectionally degrades single-stranded DNA into large acid-insoluble oligonucleotides, which are then degraded further into small acid-soluble oligonucleotides.</text>
</comment>
<comment type="subcellular location">
    <subcellularLocation>
        <location evidence="5 6">Cytoplasm</location>
    </subcellularLocation>
</comment>
<accession>A0A1V8MAS8</accession>
<evidence type="ECO:0000256" key="4">
    <source>
        <dbReference type="ARBA" id="ARBA00022839"/>
    </source>
</evidence>
<feature type="domain" description="Exonuclease VII large subunit C-terminal" evidence="7">
    <location>
        <begin position="128"/>
        <end position="442"/>
    </location>
</feature>
<dbReference type="Pfam" id="PF13742">
    <property type="entry name" value="tRNA_anti_2"/>
    <property type="match status" value="1"/>
</dbReference>
<dbReference type="STRING" id="1420851.AU255_04520"/>
<keyword evidence="2 5" id="KW-0540">Nuclease</keyword>
<keyword evidence="3 5" id="KW-0378">Hydrolase</keyword>
<dbReference type="NCBIfam" id="TIGR00237">
    <property type="entry name" value="xseA"/>
    <property type="match status" value="1"/>
</dbReference>
<dbReference type="Proteomes" id="UP000191980">
    <property type="component" value="Unassembled WGS sequence"/>
</dbReference>
<feature type="domain" description="OB-fold nucleic acid binding" evidence="8">
    <location>
        <begin position="12"/>
        <end position="105"/>
    </location>
</feature>